<evidence type="ECO:0000256" key="1">
    <source>
        <dbReference type="SAM" id="SignalP"/>
    </source>
</evidence>
<feature type="signal peptide" evidence="1">
    <location>
        <begin position="1"/>
        <end position="21"/>
    </location>
</feature>
<dbReference type="AlphaFoldDB" id="A0A562UMQ1"/>
<evidence type="ECO:0000313" key="2">
    <source>
        <dbReference type="EMBL" id="TWJ06888.1"/>
    </source>
</evidence>
<keyword evidence="1" id="KW-0732">Signal</keyword>
<protein>
    <submittedName>
        <fullName evidence="2">Uncharacterized protein</fullName>
    </submittedName>
</protein>
<proteinExistence type="predicted"/>
<accession>A0A562UMQ1</accession>
<gene>
    <name evidence="2" type="ORF">JN10_2432</name>
</gene>
<dbReference type="STRING" id="476157.GCA_001663155_01108"/>
<reference evidence="2 3" key="1">
    <citation type="submission" date="2019-07" db="EMBL/GenBank/DDBJ databases">
        <title>Genomic Encyclopedia of Archaeal and Bacterial Type Strains, Phase II (KMG-II): from individual species to whole genera.</title>
        <authorList>
            <person name="Goeker M."/>
        </authorList>
    </citation>
    <scope>NUCLEOTIDE SEQUENCE [LARGE SCALE GENOMIC DNA]</scope>
    <source>
        <strain evidence="2 3">ATCC BAA-2084</strain>
    </source>
</reference>
<keyword evidence="3" id="KW-1185">Reference proteome</keyword>
<dbReference type="EMBL" id="VLLK01000002">
    <property type="protein sequence ID" value="TWJ06888.1"/>
    <property type="molecule type" value="Genomic_DNA"/>
</dbReference>
<sequence>MSFAKLAIIAAPLSAPLIASAAIDEGWQAERMIEIALPPCSGELSLVQDAGEGRVLVIRCAGTDGWERNFASSDPS</sequence>
<organism evidence="2 3">
    <name type="scientific">Altererythrobacter ishigakiensis</name>
    <dbReference type="NCBI Taxonomy" id="476157"/>
    <lineage>
        <taxon>Bacteria</taxon>
        <taxon>Pseudomonadati</taxon>
        <taxon>Pseudomonadota</taxon>
        <taxon>Alphaproteobacteria</taxon>
        <taxon>Sphingomonadales</taxon>
        <taxon>Erythrobacteraceae</taxon>
        <taxon>Altererythrobacter</taxon>
    </lineage>
</organism>
<dbReference type="RefSeq" id="WP_067598394.1">
    <property type="nucleotide sequence ID" value="NZ_CP015963.1"/>
</dbReference>
<evidence type="ECO:0000313" key="3">
    <source>
        <dbReference type="Proteomes" id="UP000320547"/>
    </source>
</evidence>
<dbReference type="Proteomes" id="UP000320547">
    <property type="component" value="Unassembled WGS sequence"/>
</dbReference>
<comment type="caution">
    <text evidence="2">The sequence shown here is derived from an EMBL/GenBank/DDBJ whole genome shotgun (WGS) entry which is preliminary data.</text>
</comment>
<name>A0A562UMQ1_9SPHN</name>
<feature type="chain" id="PRO_5021845630" evidence="1">
    <location>
        <begin position="22"/>
        <end position="76"/>
    </location>
</feature>